<name>A0ABV6QET8_9ACTN</name>
<dbReference type="CDD" id="cd00090">
    <property type="entry name" value="HTH_ARSR"/>
    <property type="match status" value="1"/>
</dbReference>
<dbReference type="InterPro" id="IPR036388">
    <property type="entry name" value="WH-like_DNA-bd_sf"/>
</dbReference>
<dbReference type="EMBL" id="JBHLTC010000002">
    <property type="protein sequence ID" value="MFC0623154.1"/>
    <property type="molecule type" value="Genomic_DNA"/>
</dbReference>
<dbReference type="SUPFAM" id="SSF46785">
    <property type="entry name" value="Winged helix' DNA-binding domain"/>
    <property type="match status" value="1"/>
</dbReference>
<evidence type="ECO:0000313" key="2">
    <source>
        <dbReference type="Proteomes" id="UP001589890"/>
    </source>
</evidence>
<evidence type="ECO:0000313" key="1">
    <source>
        <dbReference type="EMBL" id="MFC0623154.1"/>
    </source>
</evidence>
<comment type="caution">
    <text evidence="1">The sequence shown here is derived from an EMBL/GenBank/DDBJ whole genome shotgun (WGS) entry which is preliminary data.</text>
</comment>
<dbReference type="Proteomes" id="UP001589890">
    <property type="component" value="Unassembled WGS sequence"/>
</dbReference>
<dbReference type="InterPro" id="IPR051011">
    <property type="entry name" value="Metal_resp_trans_reg"/>
</dbReference>
<sequence length="342" mass="36656">MIRIHFAAGDLGRVSLATAPDPLWEVALSACVLRGCPAPLAARRWSHEARARLHPAMQPLFKLISANGSFPDFLTPDGGDLSADAAIEQVIDAPHDQLRADLEPWITGDAEPWLTDLLAGRRVAREALGQAVRSFHRDVITPSGAWLRRRAAADTAARVRTLTSQGLDGLLADLHPDARWLPEAGVLSVLGPMVSDPVDVHLEGRGLRLYPSALTAEFLIFDPPGRKPMLIYPAAPFEADLTAPADDNLEDLLGRSRAAVLRSLVVTASTTQLAARTGLSMASASEHARVLRAAGLLATHRTGGLALHSVTDAGADLLRTSELQRQQPAVRSMLRGRAGVMR</sequence>
<dbReference type="InterPro" id="IPR036390">
    <property type="entry name" value="WH_DNA-bd_sf"/>
</dbReference>
<proteinExistence type="predicted"/>
<keyword evidence="2" id="KW-1185">Reference proteome</keyword>
<reference evidence="1 2" key="1">
    <citation type="submission" date="2024-09" db="EMBL/GenBank/DDBJ databases">
        <authorList>
            <person name="Sun Q."/>
            <person name="Mori K."/>
        </authorList>
    </citation>
    <scope>NUCLEOTIDE SEQUENCE [LARGE SCALE GENOMIC DNA]</scope>
    <source>
        <strain evidence="1 2">CGMCC 1.15906</strain>
    </source>
</reference>
<organism evidence="1 2">
    <name type="scientific">Kribbella deserti</name>
    <dbReference type="NCBI Taxonomy" id="1926257"/>
    <lineage>
        <taxon>Bacteria</taxon>
        <taxon>Bacillati</taxon>
        <taxon>Actinomycetota</taxon>
        <taxon>Actinomycetes</taxon>
        <taxon>Propionibacteriales</taxon>
        <taxon>Kribbellaceae</taxon>
        <taxon>Kribbella</taxon>
    </lineage>
</organism>
<protein>
    <submittedName>
        <fullName evidence="1">ArsR/SmtB family transcription factor</fullName>
    </submittedName>
</protein>
<dbReference type="Gene3D" id="1.10.10.10">
    <property type="entry name" value="Winged helix-like DNA-binding domain superfamily/Winged helix DNA-binding domain"/>
    <property type="match status" value="1"/>
</dbReference>
<dbReference type="RefSeq" id="WP_380043844.1">
    <property type="nucleotide sequence ID" value="NZ_JBHLTC010000002.1"/>
</dbReference>
<dbReference type="PANTHER" id="PTHR43132:SF8">
    <property type="entry name" value="HTH-TYPE TRANSCRIPTIONAL REGULATOR KMTR"/>
    <property type="match status" value="1"/>
</dbReference>
<accession>A0ABV6QET8</accession>
<dbReference type="InterPro" id="IPR011991">
    <property type="entry name" value="ArsR-like_HTH"/>
</dbReference>
<dbReference type="PANTHER" id="PTHR43132">
    <property type="entry name" value="ARSENICAL RESISTANCE OPERON REPRESSOR ARSR-RELATED"/>
    <property type="match status" value="1"/>
</dbReference>
<gene>
    <name evidence="1" type="ORF">ACFFGN_03720</name>
</gene>